<sequence>MGRIDLRVAEHIATITLDNPAKRNAVDAPMREGLRAAYERVEHDDDIRVAVIRGAGDKAFSSGGDIDGYHQVDAFGPEGGGVPPIPRPWPIWKPFIAAITGYAVGGGFALALACDLRVVGRNATIGPSGLRRGAVQGAQQSQRLSRLVGTSKALELLLLSKYVSGEEAASFGLAQAVVDDDAVMDTATEWARTIAGYSPWAVQRTKQLVYEGQHLPLDEAFAWEEQVAAEGYRSADALAGFRAFTEGTASS</sequence>
<reference evidence="3 4" key="1">
    <citation type="journal article" date="2019" name="Int. J. Syst. Evol. Microbiol.">
        <title>The Global Catalogue of Microorganisms (GCM) 10K type strain sequencing project: providing services to taxonomists for standard genome sequencing and annotation.</title>
        <authorList>
            <consortium name="The Broad Institute Genomics Platform"/>
            <consortium name="The Broad Institute Genome Sequencing Center for Infectious Disease"/>
            <person name="Wu L."/>
            <person name="Ma J."/>
        </authorList>
    </citation>
    <scope>NUCLEOTIDE SEQUENCE [LARGE SCALE GENOMIC DNA]</scope>
    <source>
        <strain evidence="3 4">JCM 16009</strain>
    </source>
</reference>
<dbReference type="Gene3D" id="3.90.226.10">
    <property type="entry name" value="2-enoyl-CoA Hydratase, Chain A, domain 1"/>
    <property type="match status" value="1"/>
</dbReference>
<evidence type="ECO:0000256" key="2">
    <source>
        <dbReference type="RuleBase" id="RU003707"/>
    </source>
</evidence>
<dbReference type="Proteomes" id="UP001500449">
    <property type="component" value="Unassembled WGS sequence"/>
</dbReference>
<proteinExistence type="inferred from homology"/>
<evidence type="ECO:0000313" key="3">
    <source>
        <dbReference type="EMBL" id="GAA1845496.1"/>
    </source>
</evidence>
<dbReference type="InterPro" id="IPR001753">
    <property type="entry name" value="Enoyl-CoA_hydra/iso"/>
</dbReference>
<keyword evidence="4" id="KW-1185">Reference proteome</keyword>
<organism evidence="3 4">
    <name type="scientific">Pseudonocardia ailaonensis</name>
    <dbReference type="NCBI Taxonomy" id="367279"/>
    <lineage>
        <taxon>Bacteria</taxon>
        <taxon>Bacillati</taxon>
        <taxon>Actinomycetota</taxon>
        <taxon>Actinomycetes</taxon>
        <taxon>Pseudonocardiales</taxon>
        <taxon>Pseudonocardiaceae</taxon>
        <taxon>Pseudonocardia</taxon>
    </lineage>
</organism>
<name>A0ABN2MZP8_9PSEU</name>
<dbReference type="CDD" id="cd06558">
    <property type="entry name" value="crotonase-like"/>
    <property type="match status" value="1"/>
</dbReference>
<dbReference type="InterPro" id="IPR029045">
    <property type="entry name" value="ClpP/crotonase-like_dom_sf"/>
</dbReference>
<dbReference type="SUPFAM" id="SSF52096">
    <property type="entry name" value="ClpP/crotonase"/>
    <property type="match status" value="1"/>
</dbReference>
<comment type="caution">
    <text evidence="3">The sequence shown here is derived from an EMBL/GenBank/DDBJ whole genome shotgun (WGS) entry which is preliminary data.</text>
</comment>
<gene>
    <name evidence="3" type="ORF">GCM10009836_26320</name>
</gene>
<dbReference type="EMBL" id="BAAAQK010000005">
    <property type="protein sequence ID" value="GAA1845496.1"/>
    <property type="molecule type" value="Genomic_DNA"/>
</dbReference>
<dbReference type="Pfam" id="PF00378">
    <property type="entry name" value="ECH_1"/>
    <property type="match status" value="1"/>
</dbReference>
<accession>A0ABN2MZP8</accession>
<dbReference type="PANTHER" id="PTHR43802">
    <property type="entry name" value="ENOYL-COA HYDRATASE"/>
    <property type="match status" value="1"/>
</dbReference>
<dbReference type="InterPro" id="IPR018376">
    <property type="entry name" value="Enoyl-CoA_hyd/isom_CS"/>
</dbReference>
<comment type="similarity">
    <text evidence="1 2">Belongs to the enoyl-CoA hydratase/isomerase family.</text>
</comment>
<dbReference type="PANTHER" id="PTHR43802:SF1">
    <property type="entry name" value="IP11341P-RELATED"/>
    <property type="match status" value="1"/>
</dbReference>
<protein>
    <submittedName>
        <fullName evidence="3">Enoyl-CoA hydratase-related protein</fullName>
    </submittedName>
</protein>
<evidence type="ECO:0000313" key="4">
    <source>
        <dbReference type="Proteomes" id="UP001500449"/>
    </source>
</evidence>
<dbReference type="RefSeq" id="WP_344415965.1">
    <property type="nucleotide sequence ID" value="NZ_BAAAQK010000005.1"/>
</dbReference>
<dbReference type="PROSITE" id="PS00166">
    <property type="entry name" value="ENOYL_COA_HYDRATASE"/>
    <property type="match status" value="1"/>
</dbReference>
<evidence type="ECO:0000256" key="1">
    <source>
        <dbReference type="ARBA" id="ARBA00005254"/>
    </source>
</evidence>